<feature type="domain" description="Aminoacyl-transfer RNA synthetases class-II family profile" evidence="12">
    <location>
        <begin position="189"/>
        <end position="304"/>
    </location>
</feature>
<dbReference type="PANTHER" id="PTHR11538">
    <property type="entry name" value="PHENYLALANYL-TRNA SYNTHETASE"/>
    <property type="match status" value="1"/>
</dbReference>
<keyword evidence="10 13" id="KW-0030">Aminoacyl-tRNA synthetase</keyword>
<proteinExistence type="predicted"/>
<evidence type="ECO:0000256" key="8">
    <source>
        <dbReference type="ARBA" id="ARBA00022842"/>
    </source>
</evidence>
<dbReference type="GO" id="GO:0000049">
    <property type="term" value="F:tRNA binding"/>
    <property type="evidence" value="ECO:0007669"/>
    <property type="project" value="InterPro"/>
</dbReference>
<dbReference type="Gene3D" id="3.30.930.10">
    <property type="entry name" value="Bira Bifunctional Protein, Domain 2"/>
    <property type="match status" value="1"/>
</dbReference>
<keyword evidence="14" id="KW-1185">Reference proteome</keyword>
<dbReference type="SUPFAM" id="SSF55681">
    <property type="entry name" value="Class II aaRS and biotin synthetases"/>
    <property type="match status" value="1"/>
</dbReference>
<dbReference type="GO" id="GO:0046872">
    <property type="term" value="F:metal ion binding"/>
    <property type="evidence" value="ECO:0007669"/>
    <property type="project" value="UniProtKB-KW"/>
</dbReference>
<evidence type="ECO:0000256" key="9">
    <source>
        <dbReference type="ARBA" id="ARBA00022917"/>
    </source>
</evidence>
<dbReference type="InterPro" id="IPR006195">
    <property type="entry name" value="aa-tRNA-synth_II"/>
</dbReference>
<reference evidence="14" key="1">
    <citation type="submission" date="2010-03" db="EMBL/GenBank/DDBJ databases">
        <title>The complete genome of Mycoplasma crocodyli MP145.</title>
        <authorList>
            <person name="Glass J.I."/>
            <person name="Durkin A.S."/>
            <person name="Hostetler J."/>
            <person name="Jackson J."/>
            <person name="Johnson J."/>
            <person name="May M.A."/>
            <person name="Paralanov V."/>
            <person name="Radune D."/>
            <person name="Szczypinski B."/>
            <person name="Brown D.R."/>
        </authorList>
    </citation>
    <scope>NUCLEOTIDE SEQUENCE [LARGE SCALE GENOMIC DNA]</scope>
    <source>
        <strain evidence="14">ATCC 51981 / MP145</strain>
    </source>
</reference>
<evidence type="ECO:0000256" key="5">
    <source>
        <dbReference type="ARBA" id="ARBA00022723"/>
    </source>
</evidence>
<keyword evidence="4 13" id="KW-0436">Ligase</keyword>
<keyword evidence="5" id="KW-0479">Metal-binding</keyword>
<dbReference type="PROSITE" id="PS50862">
    <property type="entry name" value="AA_TRNA_LIGASE_II"/>
    <property type="match status" value="1"/>
</dbReference>
<evidence type="ECO:0000256" key="10">
    <source>
        <dbReference type="ARBA" id="ARBA00023146"/>
    </source>
</evidence>
<keyword evidence="3" id="KW-0963">Cytoplasm</keyword>
<protein>
    <recommendedName>
        <fullName evidence="2">phenylalanine--tRNA ligase</fullName>
        <ecNumber evidence="2">6.1.1.20</ecNumber>
    </recommendedName>
</protein>
<evidence type="ECO:0000256" key="2">
    <source>
        <dbReference type="ARBA" id="ARBA00012814"/>
    </source>
</evidence>
<dbReference type="InterPro" id="IPR004529">
    <property type="entry name" value="Phe-tRNA-synth_IIc_asu"/>
</dbReference>
<sequence length="329" mass="38299">MITEMKLKKGRNSMINFKKIKNLEELKIAKNQVYAKDEELINLKSQLKIAKSEEKKEIGLKIKKMLDFYETEFKKVEEKIEAEEINNKIKSQYVDVSKPNSKPGSLHPITLVENRLRDWFLNNGYYEQEVGEIVSDLYNFERLNIPQDHPARAMHDSLYLNATTLLRTHNTGASAHELEKNCNKAFSTFTIGKVYRNDEDDATHSHQFKQLDFVSVGKVSFPNLIWTLKSMLSYVFETELEIRLRPSYFPFTEPSVEVDMFYKNRWIEILGAGMLHPNVLELAGYTNSMNGLAAGVGIERITMIKYGIEDIRDLYKNDLRILEQFNHEI</sequence>
<dbReference type="InterPro" id="IPR010978">
    <property type="entry name" value="tRNA-bd_arm"/>
</dbReference>
<dbReference type="GO" id="GO:0004826">
    <property type="term" value="F:phenylalanine-tRNA ligase activity"/>
    <property type="evidence" value="ECO:0007669"/>
    <property type="project" value="UniProtKB-EC"/>
</dbReference>
<evidence type="ECO:0000313" key="14">
    <source>
        <dbReference type="Proteomes" id="UP000001845"/>
    </source>
</evidence>
<gene>
    <name evidence="13" type="primary">pheS</name>
    <name evidence="13" type="ordered locus">MCRO_0314</name>
</gene>
<evidence type="ECO:0000256" key="6">
    <source>
        <dbReference type="ARBA" id="ARBA00022741"/>
    </source>
</evidence>
<keyword evidence="9" id="KW-0648">Protein biosynthesis</keyword>
<dbReference type="InterPro" id="IPR045864">
    <property type="entry name" value="aa-tRNA-synth_II/BPL/LPL"/>
</dbReference>
<evidence type="ECO:0000256" key="4">
    <source>
        <dbReference type="ARBA" id="ARBA00022598"/>
    </source>
</evidence>
<evidence type="ECO:0000256" key="11">
    <source>
        <dbReference type="ARBA" id="ARBA00049255"/>
    </source>
</evidence>
<dbReference type="GO" id="GO:0005524">
    <property type="term" value="F:ATP binding"/>
    <property type="evidence" value="ECO:0007669"/>
    <property type="project" value="UniProtKB-KW"/>
</dbReference>
<evidence type="ECO:0000313" key="13">
    <source>
        <dbReference type="EMBL" id="ADE19601.1"/>
    </source>
</evidence>
<dbReference type="PANTHER" id="PTHR11538:SF41">
    <property type="entry name" value="PHENYLALANINE--TRNA LIGASE, MITOCHONDRIAL"/>
    <property type="match status" value="1"/>
</dbReference>
<evidence type="ECO:0000256" key="1">
    <source>
        <dbReference type="ARBA" id="ARBA00004496"/>
    </source>
</evidence>
<accession>D5E5B8</accession>
<comment type="subcellular location">
    <subcellularLocation>
        <location evidence="1">Cytoplasm</location>
    </subcellularLocation>
</comment>
<keyword evidence="6" id="KW-0547">Nucleotide-binding</keyword>
<dbReference type="Proteomes" id="UP000001845">
    <property type="component" value="Chromosome"/>
</dbReference>
<reference evidence="13 14" key="3">
    <citation type="journal article" date="2011" name="J. Bacteriol.">
        <title>Genome sequences of Mycoplasma alligatoris A21JP2T and Mycoplasma crocodyli MP145T.</title>
        <authorList>
            <person name="Brown D.R."/>
            <person name="Farmerie W.G."/>
            <person name="May M."/>
            <person name="Benders G.A."/>
            <person name="Durkin A.S."/>
            <person name="Hlavinka K."/>
            <person name="Hostetler J."/>
            <person name="Jackson J."/>
            <person name="Johnson J."/>
            <person name="Miller R.H."/>
            <person name="Paralanov V."/>
            <person name="Radune D."/>
            <person name="Szczypinski B."/>
            <person name="Glass J.I."/>
        </authorList>
    </citation>
    <scope>NUCLEOTIDE SEQUENCE [LARGE SCALE GENOMIC DNA]</scope>
    <source>
        <strain evidence="14">ATCC 51981 / MP145</strain>
    </source>
</reference>
<keyword evidence="8" id="KW-0460">Magnesium</keyword>
<dbReference type="NCBIfam" id="TIGR00468">
    <property type="entry name" value="pheS"/>
    <property type="match status" value="1"/>
</dbReference>
<evidence type="ECO:0000259" key="12">
    <source>
        <dbReference type="PROSITE" id="PS50862"/>
    </source>
</evidence>
<evidence type="ECO:0000256" key="3">
    <source>
        <dbReference type="ARBA" id="ARBA00022490"/>
    </source>
</evidence>
<dbReference type="GO" id="GO:0005737">
    <property type="term" value="C:cytoplasm"/>
    <property type="evidence" value="ECO:0007669"/>
    <property type="project" value="UniProtKB-SubCell"/>
</dbReference>
<reference key="2">
    <citation type="submission" date="2010-03" db="EMBL/GenBank/DDBJ databases">
        <authorList>
            <person name="Ma Z."/>
            <person name="Wang X."/>
            <person name="Liu H."/>
        </authorList>
    </citation>
    <scope>NUCLEOTIDE SEQUENCE</scope>
    <source>
        <strain>MP145</strain>
    </source>
</reference>
<dbReference type="InterPro" id="IPR002319">
    <property type="entry name" value="Phenylalanyl-tRNA_Synthase"/>
</dbReference>
<dbReference type="eggNOG" id="COG0016">
    <property type="taxonomic scope" value="Bacteria"/>
</dbReference>
<dbReference type="AlphaFoldDB" id="D5E5B8"/>
<evidence type="ECO:0000256" key="7">
    <source>
        <dbReference type="ARBA" id="ARBA00022840"/>
    </source>
</evidence>
<organism evidence="13 14">
    <name type="scientific">Mycoplasma crocodyli (strain ATCC 51981 / MP145)</name>
    <dbReference type="NCBI Taxonomy" id="512564"/>
    <lineage>
        <taxon>Bacteria</taxon>
        <taxon>Bacillati</taxon>
        <taxon>Mycoplasmatota</taxon>
        <taxon>Mollicutes</taxon>
        <taxon>Mycoplasmataceae</taxon>
        <taxon>Mycoplasma</taxon>
    </lineage>
</organism>
<dbReference type="EC" id="6.1.1.20" evidence="2"/>
<name>D5E5B8_MYCCM</name>
<keyword evidence="7" id="KW-0067">ATP-binding</keyword>
<dbReference type="Pfam" id="PF01409">
    <property type="entry name" value="tRNA-synt_2d"/>
    <property type="match status" value="1"/>
</dbReference>
<dbReference type="STRING" id="512564.MCRO_0314"/>
<dbReference type="GO" id="GO:0006432">
    <property type="term" value="P:phenylalanyl-tRNA aminoacylation"/>
    <property type="evidence" value="ECO:0007669"/>
    <property type="project" value="InterPro"/>
</dbReference>
<dbReference type="CDD" id="cd00496">
    <property type="entry name" value="PheRS_alpha_core"/>
    <property type="match status" value="1"/>
</dbReference>
<dbReference type="EMBL" id="CP001991">
    <property type="protein sequence ID" value="ADE19601.1"/>
    <property type="molecule type" value="Genomic_DNA"/>
</dbReference>
<dbReference type="KEGG" id="mcd:MCRO_0314"/>
<comment type="catalytic activity">
    <reaction evidence="11">
        <text>tRNA(Phe) + L-phenylalanine + ATP = L-phenylalanyl-tRNA(Phe) + AMP + diphosphate + H(+)</text>
        <dbReference type="Rhea" id="RHEA:19413"/>
        <dbReference type="Rhea" id="RHEA-COMP:9668"/>
        <dbReference type="Rhea" id="RHEA-COMP:9699"/>
        <dbReference type="ChEBI" id="CHEBI:15378"/>
        <dbReference type="ChEBI" id="CHEBI:30616"/>
        <dbReference type="ChEBI" id="CHEBI:33019"/>
        <dbReference type="ChEBI" id="CHEBI:58095"/>
        <dbReference type="ChEBI" id="CHEBI:78442"/>
        <dbReference type="ChEBI" id="CHEBI:78531"/>
        <dbReference type="ChEBI" id="CHEBI:456215"/>
        <dbReference type="EC" id="6.1.1.20"/>
    </reaction>
</comment>
<dbReference type="HOGENOM" id="CLU_025086_0_1_14"/>
<dbReference type="SUPFAM" id="SSF46589">
    <property type="entry name" value="tRNA-binding arm"/>
    <property type="match status" value="1"/>
</dbReference>